<dbReference type="RefSeq" id="XP_033397487.1">
    <property type="nucleotide sequence ID" value="XM_033545246.1"/>
</dbReference>
<evidence type="ECO:0000313" key="2">
    <source>
        <dbReference type="Proteomes" id="UP000799438"/>
    </source>
</evidence>
<organism evidence="1 2">
    <name type="scientific">Aplosporella prunicola CBS 121167</name>
    <dbReference type="NCBI Taxonomy" id="1176127"/>
    <lineage>
        <taxon>Eukaryota</taxon>
        <taxon>Fungi</taxon>
        <taxon>Dikarya</taxon>
        <taxon>Ascomycota</taxon>
        <taxon>Pezizomycotina</taxon>
        <taxon>Dothideomycetes</taxon>
        <taxon>Dothideomycetes incertae sedis</taxon>
        <taxon>Botryosphaeriales</taxon>
        <taxon>Aplosporellaceae</taxon>
        <taxon>Aplosporella</taxon>
    </lineage>
</organism>
<reference evidence="1" key="1">
    <citation type="journal article" date="2020" name="Stud. Mycol.">
        <title>101 Dothideomycetes genomes: a test case for predicting lifestyles and emergence of pathogens.</title>
        <authorList>
            <person name="Haridas S."/>
            <person name="Albert R."/>
            <person name="Binder M."/>
            <person name="Bloem J."/>
            <person name="Labutti K."/>
            <person name="Salamov A."/>
            <person name="Andreopoulos B."/>
            <person name="Baker S."/>
            <person name="Barry K."/>
            <person name="Bills G."/>
            <person name="Bluhm B."/>
            <person name="Cannon C."/>
            <person name="Castanera R."/>
            <person name="Culley D."/>
            <person name="Daum C."/>
            <person name="Ezra D."/>
            <person name="Gonzalez J."/>
            <person name="Henrissat B."/>
            <person name="Kuo A."/>
            <person name="Liang C."/>
            <person name="Lipzen A."/>
            <person name="Lutzoni F."/>
            <person name="Magnuson J."/>
            <person name="Mondo S."/>
            <person name="Nolan M."/>
            <person name="Ohm R."/>
            <person name="Pangilinan J."/>
            <person name="Park H.-J."/>
            <person name="Ramirez L."/>
            <person name="Alfaro M."/>
            <person name="Sun H."/>
            <person name="Tritt A."/>
            <person name="Yoshinaga Y."/>
            <person name="Zwiers L.-H."/>
            <person name="Turgeon B."/>
            <person name="Goodwin S."/>
            <person name="Spatafora J."/>
            <person name="Crous P."/>
            <person name="Grigoriev I."/>
        </authorList>
    </citation>
    <scope>NUCLEOTIDE SEQUENCE</scope>
    <source>
        <strain evidence="1">CBS 121167</strain>
    </source>
</reference>
<sequence>MRSSCCLSGANQSLTRSKLLLNGGPSVLALWLSPCPSRLLGYLTDPFVAVTINCQGDDADRRHRTKGLCRGQND</sequence>
<keyword evidence="2" id="KW-1185">Reference proteome</keyword>
<name>A0A6A6BEN8_9PEZI</name>
<dbReference type="Proteomes" id="UP000799438">
    <property type="component" value="Unassembled WGS sequence"/>
</dbReference>
<dbReference type="GeneID" id="54302746"/>
<dbReference type="AlphaFoldDB" id="A0A6A6BEN8"/>
<gene>
    <name evidence="1" type="ORF">K452DRAFT_33654</name>
</gene>
<proteinExistence type="predicted"/>
<protein>
    <submittedName>
        <fullName evidence="1">Uncharacterized protein</fullName>
    </submittedName>
</protein>
<accession>A0A6A6BEN8</accession>
<dbReference type="EMBL" id="ML995486">
    <property type="protein sequence ID" value="KAF2141775.1"/>
    <property type="molecule type" value="Genomic_DNA"/>
</dbReference>
<evidence type="ECO:0000313" key="1">
    <source>
        <dbReference type="EMBL" id="KAF2141775.1"/>
    </source>
</evidence>